<evidence type="ECO:0000313" key="4">
    <source>
        <dbReference type="Proteomes" id="UP000093352"/>
    </source>
</evidence>
<keyword evidence="2" id="KW-0812">Transmembrane</keyword>
<keyword evidence="1" id="KW-0175">Coiled coil</keyword>
<evidence type="ECO:0000256" key="1">
    <source>
        <dbReference type="SAM" id="Coils"/>
    </source>
</evidence>
<keyword evidence="2" id="KW-1133">Transmembrane helix</keyword>
<name>A0A371ILF8_9FIRM</name>
<proteinExistence type="predicted"/>
<dbReference type="STRING" id="1871336.BBG48_10585"/>
<gene>
    <name evidence="3" type="ORF">BBG48_005195</name>
</gene>
<evidence type="ECO:0000256" key="2">
    <source>
        <dbReference type="SAM" id="Phobius"/>
    </source>
</evidence>
<protein>
    <submittedName>
        <fullName evidence="3">Uncharacterized protein</fullName>
    </submittedName>
</protein>
<dbReference type="AlphaFoldDB" id="A0A371ILF8"/>
<keyword evidence="4" id="KW-1185">Reference proteome</keyword>
<evidence type="ECO:0000313" key="3">
    <source>
        <dbReference type="EMBL" id="RDY21325.1"/>
    </source>
</evidence>
<feature type="coiled-coil region" evidence="1">
    <location>
        <begin position="199"/>
        <end position="233"/>
    </location>
</feature>
<dbReference type="EMBL" id="MBEW02000008">
    <property type="protein sequence ID" value="RDY21325.1"/>
    <property type="molecule type" value="Genomic_DNA"/>
</dbReference>
<organism evidence="3 4">
    <name type="scientific">Criibacterium bergeronii</name>
    <dbReference type="NCBI Taxonomy" id="1871336"/>
    <lineage>
        <taxon>Bacteria</taxon>
        <taxon>Bacillati</taxon>
        <taxon>Bacillota</taxon>
        <taxon>Clostridia</taxon>
        <taxon>Peptostreptococcales</taxon>
        <taxon>Filifactoraceae</taxon>
        <taxon>Criibacterium</taxon>
    </lineage>
</organism>
<comment type="caution">
    <text evidence="3">The sequence shown here is derived from an EMBL/GenBank/DDBJ whole genome shotgun (WGS) entry which is preliminary data.</text>
</comment>
<feature type="transmembrane region" description="Helical" evidence="2">
    <location>
        <begin position="267"/>
        <end position="287"/>
    </location>
</feature>
<accession>A0A371ILF8</accession>
<reference evidence="3 4" key="1">
    <citation type="journal article" date="2016" name="Genome Announc.">
        <title>Draft Genome Sequence of Criibacterium bergeronii gen. nov., sp. nov., Strain CCRI-22567T, Isolated from a Vaginal Sample from a Woman with Bacterial Vaginosis.</title>
        <authorList>
            <person name="Maheux A.F."/>
            <person name="Berube E."/>
            <person name="Boudreau D.K."/>
            <person name="Raymond F."/>
            <person name="Corbeil J."/>
            <person name="Roy P.H."/>
            <person name="Boissinot M."/>
            <person name="Omar R.F."/>
        </authorList>
    </citation>
    <scope>NUCLEOTIDE SEQUENCE [LARGE SCALE GENOMIC DNA]</scope>
    <source>
        <strain evidence="3 4">CCRI-22567</strain>
    </source>
</reference>
<sequence length="292" mass="33583">MQRKLDLKPSIIWVGGDAFVQIVSARLMGIKADLNVEIRVINKHIATLKRIDYEAIFYDGSEERINADPYLVNGEEISIKPDQTGLASKLRLNKIFPDTRRIEIKLLQAHFDDDNSLELIYEKMEKYVDEELDVDDLELLRKVAGQDAYSLSALLMYNWRCVCGFSNGKNVDHCSNCGRSRDQVIEDYSSMSRLISQVEKEIKGEFDIYEQIAQEEEEEVEESVEEIETLKNAQQLSDADLTDKKEKKKKLKVIEYIKDLVARYPRLALILFSLSGVFIGATIFLWVSNVLM</sequence>
<dbReference type="RefSeq" id="WP_068913451.1">
    <property type="nucleotide sequence ID" value="NZ_MBEW02000008.1"/>
</dbReference>
<keyword evidence="2" id="KW-0472">Membrane</keyword>
<dbReference type="Proteomes" id="UP000093352">
    <property type="component" value="Unassembled WGS sequence"/>
</dbReference>